<accession>A0A7K3LGF5</accession>
<gene>
    <name evidence="1" type="ORF">GWR20_20280</name>
</gene>
<sequence>MTKIDPAKIRAAVAARRRRAPLRAAALPATTSMSLRADADRAVTASKLTGLRDRLALTVAELTAERFALAGNLTHEAAHAVVGTIYGGEVRTATANPARATEIGGEHFEAELNGVVAFAVQPTRPELMHLAGPVAHARFNAGGRRLPTGREVDRILDGSGGHDLDAITACGATVTNVFAEVNALVDRCWGSIVALAQRIHADGEVGHATVLDVLGVPETGGEMALSLIRGGARPGTFTVSPAAV</sequence>
<comment type="caution">
    <text evidence="1">The sequence shown here is derived from an EMBL/GenBank/DDBJ whole genome shotgun (WGS) entry which is preliminary data.</text>
</comment>
<name>A0A7K3LGF5_9MYCO</name>
<organism evidence="1 2">
    <name type="scientific">Mycolicibacter kumamotonensis</name>
    <dbReference type="NCBI Taxonomy" id="354243"/>
    <lineage>
        <taxon>Bacteria</taxon>
        <taxon>Bacillati</taxon>
        <taxon>Actinomycetota</taxon>
        <taxon>Actinomycetes</taxon>
        <taxon>Mycobacteriales</taxon>
        <taxon>Mycobacteriaceae</taxon>
        <taxon>Mycolicibacter</taxon>
    </lineage>
</organism>
<evidence type="ECO:0000313" key="2">
    <source>
        <dbReference type="Proteomes" id="UP000466523"/>
    </source>
</evidence>
<dbReference type="AlphaFoldDB" id="A0A7K3LGF5"/>
<proteinExistence type="predicted"/>
<dbReference type="RefSeq" id="WP_162113082.1">
    <property type="nucleotide sequence ID" value="NZ_JAACYR010000095.1"/>
</dbReference>
<dbReference type="EMBL" id="JAACYR010000095">
    <property type="protein sequence ID" value="NDJ91454.1"/>
    <property type="molecule type" value="Genomic_DNA"/>
</dbReference>
<dbReference type="Proteomes" id="UP000466523">
    <property type="component" value="Unassembled WGS sequence"/>
</dbReference>
<protein>
    <submittedName>
        <fullName evidence="1">Uncharacterized protein</fullName>
    </submittedName>
</protein>
<reference evidence="1 2" key="1">
    <citation type="submission" date="2020-01" db="EMBL/GenBank/DDBJ databases">
        <authorList>
            <person name="Sanchez-Estrada R."/>
            <person name="Gonzalez-Y-Merchand J.A."/>
            <person name="Rivera-Gutierrez S."/>
        </authorList>
    </citation>
    <scope>NUCLEOTIDE SEQUENCE [LARGE SCALE GENOMIC DNA]</scope>
    <source>
        <strain evidence="1 2">CST 7247</strain>
    </source>
</reference>
<evidence type="ECO:0000313" key="1">
    <source>
        <dbReference type="EMBL" id="NDJ91454.1"/>
    </source>
</evidence>